<protein>
    <recommendedName>
        <fullName evidence="1">NADAR domain-containing protein</fullName>
    </recommendedName>
</protein>
<keyword evidence="3" id="KW-1185">Reference proteome</keyword>
<dbReference type="Pfam" id="PF08719">
    <property type="entry name" value="NADAR"/>
    <property type="match status" value="1"/>
</dbReference>
<comment type="caution">
    <text evidence="2">The sequence shown here is derived from an EMBL/GenBank/DDBJ whole genome shotgun (WGS) entry which is preliminary data.</text>
</comment>
<evidence type="ECO:0000313" key="2">
    <source>
        <dbReference type="EMBL" id="CAK0808103.1"/>
    </source>
</evidence>
<gene>
    <name evidence="2" type="ORF">PCOR1329_LOCUS13792</name>
</gene>
<evidence type="ECO:0000259" key="1">
    <source>
        <dbReference type="Pfam" id="PF08719"/>
    </source>
</evidence>
<evidence type="ECO:0000313" key="3">
    <source>
        <dbReference type="Proteomes" id="UP001189429"/>
    </source>
</evidence>
<dbReference type="Proteomes" id="UP001189429">
    <property type="component" value="Unassembled WGS sequence"/>
</dbReference>
<reference evidence="2" key="1">
    <citation type="submission" date="2023-10" db="EMBL/GenBank/DDBJ databases">
        <authorList>
            <person name="Chen Y."/>
            <person name="Shah S."/>
            <person name="Dougan E. K."/>
            <person name="Thang M."/>
            <person name="Chan C."/>
        </authorList>
    </citation>
    <scope>NUCLEOTIDE SEQUENCE [LARGE SCALE GENOMIC DNA]</scope>
</reference>
<dbReference type="Gene3D" id="1.10.357.40">
    <property type="entry name" value="YbiA-like"/>
    <property type="match status" value="1"/>
</dbReference>
<dbReference type="InterPro" id="IPR037238">
    <property type="entry name" value="YbiA-like_sf"/>
</dbReference>
<name>A0ABN9QPJ2_9DINO</name>
<accession>A0ABN9QPJ2</accession>
<dbReference type="EMBL" id="CAUYUJ010004091">
    <property type="protein sequence ID" value="CAK0808103.1"/>
    <property type="molecule type" value="Genomic_DNA"/>
</dbReference>
<feature type="domain" description="NADAR" evidence="1">
    <location>
        <begin position="30"/>
        <end position="127"/>
    </location>
</feature>
<sequence>MGGPCKILGDDGGISDAPACTDNFFVRPYRLNGAQWQSAEQFFQAFKYQDQEMVQKFQESVPEEGTSSWAYGCFMARMGQERHPSFRNNWEQIKAEVMYRAKRAQIAQHPDLKEELISTGGHVLIHEDGIAFWSEWNGKCMARIRDEVMPDGRHPQGDQKRDSDLEALVAEYAKVIENEAFFADCPELMPYSLQYGGTDRQSAPVPSQAVAPVVKQEGGAVAAAEARCDW</sequence>
<dbReference type="SUPFAM" id="SSF143990">
    <property type="entry name" value="YbiA-like"/>
    <property type="match status" value="1"/>
</dbReference>
<dbReference type="InterPro" id="IPR012816">
    <property type="entry name" value="NADAR"/>
</dbReference>
<dbReference type="CDD" id="cd15457">
    <property type="entry name" value="NADAR"/>
    <property type="match status" value="1"/>
</dbReference>
<organism evidence="2 3">
    <name type="scientific">Prorocentrum cordatum</name>
    <dbReference type="NCBI Taxonomy" id="2364126"/>
    <lineage>
        <taxon>Eukaryota</taxon>
        <taxon>Sar</taxon>
        <taxon>Alveolata</taxon>
        <taxon>Dinophyceae</taxon>
        <taxon>Prorocentrales</taxon>
        <taxon>Prorocentraceae</taxon>
        <taxon>Prorocentrum</taxon>
    </lineage>
</organism>
<proteinExistence type="predicted"/>